<comment type="similarity">
    <text evidence="2">Belongs to the nematode transthyretin-like family.</text>
</comment>
<evidence type="ECO:0000313" key="7">
    <source>
        <dbReference type="WBParaSite" id="ACRNAN_scaffold335.g18471.t1"/>
    </source>
</evidence>
<dbReference type="PANTHER" id="PTHR21700">
    <property type="entry name" value="TRANSTHYRETIN-LIKE FAMILY PROTEIN-RELATED"/>
    <property type="match status" value="1"/>
</dbReference>
<keyword evidence="6" id="KW-1185">Reference proteome</keyword>
<dbReference type="GO" id="GO:0005576">
    <property type="term" value="C:extracellular region"/>
    <property type="evidence" value="ECO:0007669"/>
    <property type="project" value="UniProtKB-SubCell"/>
</dbReference>
<sequence length="140" mass="15872">MLLKLIFAVLFFLLSNQIWAKTTGTQSIRIKGKFMCGDEPASETLVTLFEENEVDGTFDLSGSKSESGQIKPYLKVFNRCDNIQLICQRHWRFELNNLDLYINSGKVPEKAFDIGTFNLAEKLCGSDDTKLQTVIQTNPK</sequence>
<proteinExistence type="inferred from homology"/>
<evidence type="ECO:0000256" key="2">
    <source>
        <dbReference type="ARBA" id="ARBA00010112"/>
    </source>
</evidence>
<evidence type="ECO:0000256" key="5">
    <source>
        <dbReference type="SAM" id="SignalP"/>
    </source>
</evidence>
<evidence type="ECO:0000256" key="3">
    <source>
        <dbReference type="ARBA" id="ARBA00022525"/>
    </source>
</evidence>
<dbReference type="WBParaSite" id="ACRNAN_scaffold335.g18471.t1">
    <property type="protein sequence ID" value="ACRNAN_scaffold335.g18471.t1"/>
    <property type="gene ID" value="ACRNAN_scaffold335.g18471"/>
</dbReference>
<dbReference type="AlphaFoldDB" id="A0A914DPB4"/>
<comment type="subcellular location">
    <subcellularLocation>
        <location evidence="1">Secreted</location>
    </subcellularLocation>
</comment>
<evidence type="ECO:0000256" key="1">
    <source>
        <dbReference type="ARBA" id="ARBA00004613"/>
    </source>
</evidence>
<protein>
    <submittedName>
        <fullName evidence="7">Transthyretin-like family protein</fullName>
    </submittedName>
</protein>
<dbReference type="GO" id="GO:0009986">
    <property type="term" value="C:cell surface"/>
    <property type="evidence" value="ECO:0007669"/>
    <property type="project" value="InterPro"/>
</dbReference>
<dbReference type="InterPro" id="IPR001534">
    <property type="entry name" value="Transthyretin-like"/>
</dbReference>
<dbReference type="InterPro" id="IPR038479">
    <property type="entry name" value="Transthyretin-like_sf"/>
</dbReference>
<keyword evidence="3" id="KW-0964">Secreted</keyword>
<dbReference type="PANTHER" id="PTHR21700:SF114">
    <property type="entry name" value="TRANSTHYRETIN-LIKE FAMILY PROTEIN"/>
    <property type="match status" value="1"/>
</dbReference>
<dbReference type="Proteomes" id="UP000887540">
    <property type="component" value="Unplaced"/>
</dbReference>
<dbReference type="Gene3D" id="2.60.40.3330">
    <property type="match status" value="1"/>
</dbReference>
<feature type="chain" id="PRO_5037525392" evidence="5">
    <location>
        <begin position="21"/>
        <end position="140"/>
    </location>
</feature>
<evidence type="ECO:0000256" key="4">
    <source>
        <dbReference type="ARBA" id="ARBA00022729"/>
    </source>
</evidence>
<name>A0A914DPB4_9BILA</name>
<evidence type="ECO:0000313" key="6">
    <source>
        <dbReference type="Proteomes" id="UP000887540"/>
    </source>
</evidence>
<dbReference type="Pfam" id="PF01060">
    <property type="entry name" value="TTR-52"/>
    <property type="match status" value="1"/>
</dbReference>
<accession>A0A914DPB4</accession>
<keyword evidence="4 5" id="KW-0732">Signal</keyword>
<reference evidence="7" key="1">
    <citation type="submission" date="2022-11" db="UniProtKB">
        <authorList>
            <consortium name="WormBaseParasite"/>
        </authorList>
    </citation>
    <scope>IDENTIFICATION</scope>
</reference>
<feature type="signal peptide" evidence="5">
    <location>
        <begin position="1"/>
        <end position="20"/>
    </location>
</feature>
<organism evidence="6 7">
    <name type="scientific">Acrobeloides nanus</name>
    <dbReference type="NCBI Taxonomy" id="290746"/>
    <lineage>
        <taxon>Eukaryota</taxon>
        <taxon>Metazoa</taxon>
        <taxon>Ecdysozoa</taxon>
        <taxon>Nematoda</taxon>
        <taxon>Chromadorea</taxon>
        <taxon>Rhabditida</taxon>
        <taxon>Tylenchina</taxon>
        <taxon>Cephalobomorpha</taxon>
        <taxon>Cephaloboidea</taxon>
        <taxon>Cephalobidae</taxon>
        <taxon>Acrobeloides</taxon>
    </lineage>
</organism>